<dbReference type="Proteomes" id="UP000070065">
    <property type="component" value="Unassembled WGS sequence"/>
</dbReference>
<reference evidence="1 2" key="1">
    <citation type="submission" date="2016-01" db="EMBL/GenBank/DDBJ databases">
        <authorList>
            <person name="Oliw E.H."/>
        </authorList>
    </citation>
    <scope>NUCLEOTIDE SEQUENCE [LARGE SCALE GENOMIC DNA]</scope>
    <source>
        <strain evidence="1 2">CMW7705B</strain>
    </source>
</reference>
<comment type="caution">
    <text evidence="1">The sequence shown here is derived from an EMBL/GenBank/DDBJ whole genome shotgun (WGS) entry which is preliminary data.</text>
</comment>
<dbReference type="InterPro" id="IPR047951">
    <property type="entry name" value="Transpos_ISL3"/>
</dbReference>
<dbReference type="EMBL" id="LRQR01000015">
    <property type="protein sequence ID" value="KXA62717.1"/>
    <property type="molecule type" value="Genomic_DNA"/>
</dbReference>
<evidence type="ECO:0000313" key="2">
    <source>
        <dbReference type="Proteomes" id="UP000070065"/>
    </source>
</evidence>
<name>A0A133S2Q4_STRMT</name>
<evidence type="ECO:0000313" key="1">
    <source>
        <dbReference type="EMBL" id="KXA62717.1"/>
    </source>
</evidence>
<accession>A0A133S2Q4</accession>
<protein>
    <recommendedName>
        <fullName evidence="3">Mobile element protein</fullName>
    </recommendedName>
</protein>
<organism evidence="1 2">
    <name type="scientific">Streptococcus mitis</name>
    <dbReference type="NCBI Taxonomy" id="28037"/>
    <lineage>
        <taxon>Bacteria</taxon>
        <taxon>Bacillati</taxon>
        <taxon>Bacillota</taxon>
        <taxon>Bacilli</taxon>
        <taxon>Lactobacillales</taxon>
        <taxon>Streptococcaceae</taxon>
        <taxon>Streptococcus</taxon>
        <taxon>Streptococcus mitis group</taxon>
    </lineage>
</organism>
<gene>
    <name evidence="1" type="ORF">HMPREF3228_00267</name>
</gene>
<dbReference type="PATRIC" id="fig|28037.231.peg.268"/>
<evidence type="ECO:0008006" key="3">
    <source>
        <dbReference type="Google" id="ProtNLM"/>
    </source>
</evidence>
<dbReference type="PANTHER" id="PTHR33498:SF1">
    <property type="entry name" value="TRANSPOSASE FOR INSERTION SEQUENCE ELEMENT IS1557"/>
    <property type="match status" value="1"/>
</dbReference>
<dbReference type="PANTHER" id="PTHR33498">
    <property type="entry name" value="TRANSPOSASE FOR INSERTION SEQUENCE ELEMENT IS1557"/>
    <property type="match status" value="1"/>
</dbReference>
<proteinExistence type="predicted"/>
<sequence>MTDIAHQLSISTSTVIRKLNDFHFNHDFSRLPEIMSWDEYAFTKGNMSFIA</sequence>
<dbReference type="AlphaFoldDB" id="A0A133S2Q4"/>